<dbReference type="KEGG" id="trz:GWP43_12460"/>
<feature type="binding site" evidence="6">
    <location>
        <position position="42"/>
    </location>
    <ligand>
        <name>molybdate</name>
        <dbReference type="ChEBI" id="CHEBI:36264"/>
    </ligand>
</feature>
<keyword evidence="2 6" id="KW-0500">Molybdenum</keyword>
<dbReference type="InterPro" id="IPR050682">
    <property type="entry name" value="ModA/WtpA"/>
</dbReference>
<dbReference type="NCBIfam" id="TIGR01256">
    <property type="entry name" value="modA"/>
    <property type="match status" value="1"/>
</dbReference>
<keyword evidence="3 6" id="KW-0479">Metal-binding</keyword>
<dbReference type="InterPro" id="IPR041879">
    <property type="entry name" value="YvgL-like_PBP2"/>
</dbReference>
<dbReference type="PIRSF" id="PIRSF004846">
    <property type="entry name" value="ModA"/>
    <property type="match status" value="1"/>
</dbReference>
<protein>
    <submittedName>
        <fullName evidence="7">Molybdate ABC transporter substrate-binding protein</fullName>
    </submittedName>
</protein>
<evidence type="ECO:0000256" key="4">
    <source>
        <dbReference type="ARBA" id="ARBA00022729"/>
    </source>
</evidence>
<gene>
    <name evidence="7" type="primary">modA</name>
    <name evidence="7" type="ORF">GWP43_12460</name>
</gene>
<keyword evidence="4" id="KW-0732">Signal</keyword>
<dbReference type="InterPro" id="IPR005950">
    <property type="entry name" value="ModA"/>
</dbReference>
<organism evidence="7 8">
    <name type="scientific">Treponema vincentii</name>
    <dbReference type="NCBI Taxonomy" id="69710"/>
    <lineage>
        <taxon>Bacteria</taxon>
        <taxon>Pseudomonadati</taxon>
        <taxon>Spirochaetota</taxon>
        <taxon>Spirochaetia</taxon>
        <taxon>Spirochaetales</taxon>
        <taxon>Treponemataceae</taxon>
        <taxon>Treponema</taxon>
    </lineage>
</organism>
<evidence type="ECO:0000256" key="2">
    <source>
        <dbReference type="ARBA" id="ARBA00022505"/>
    </source>
</evidence>
<evidence type="ECO:0000256" key="5">
    <source>
        <dbReference type="ARBA" id="ARBA00062515"/>
    </source>
</evidence>
<proteinExistence type="inferred from homology"/>
<feature type="binding site" evidence="6">
    <location>
        <position position="178"/>
    </location>
    <ligand>
        <name>molybdate</name>
        <dbReference type="ChEBI" id="CHEBI:36264"/>
    </ligand>
</feature>
<accession>A0A6P1Y2N1</accession>
<dbReference type="AlphaFoldDB" id="A0A6P1Y2N1"/>
<dbReference type="GO" id="GO:0046872">
    <property type="term" value="F:metal ion binding"/>
    <property type="evidence" value="ECO:0007669"/>
    <property type="project" value="UniProtKB-KW"/>
</dbReference>
<evidence type="ECO:0000313" key="8">
    <source>
        <dbReference type="Proteomes" id="UP000464374"/>
    </source>
</evidence>
<dbReference type="PANTHER" id="PTHR30632:SF0">
    <property type="entry name" value="SULFATE-BINDING PROTEIN"/>
    <property type="match status" value="1"/>
</dbReference>
<dbReference type="Proteomes" id="UP000464374">
    <property type="component" value="Chromosome"/>
</dbReference>
<dbReference type="CDD" id="cd13537">
    <property type="entry name" value="PBP2_YvgL_like"/>
    <property type="match status" value="1"/>
</dbReference>
<evidence type="ECO:0000313" key="7">
    <source>
        <dbReference type="EMBL" id="QHX44126.1"/>
    </source>
</evidence>
<name>A0A6P1Y2N1_9SPIR</name>
<comment type="similarity">
    <text evidence="1">Belongs to the bacterial solute-binding protein ModA family.</text>
</comment>
<dbReference type="GO" id="GO:0015689">
    <property type="term" value="P:molybdate ion transport"/>
    <property type="evidence" value="ECO:0007669"/>
    <property type="project" value="InterPro"/>
</dbReference>
<reference evidence="7 8" key="1">
    <citation type="submission" date="2020-01" db="EMBL/GenBank/DDBJ databases">
        <title>Complete genome sequence of a human oral phylogroup 1 Treponema sp. strain ATCC 700766, originally isolated from periodontitis dental plaque.</title>
        <authorList>
            <person name="Chan Y."/>
            <person name="Huo Y.-B."/>
            <person name="Yu X.-L."/>
            <person name="Zeng H."/>
            <person name="Leung W.-K."/>
            <person name="Watt R.M."/>
        </authorList>
    </citation>
    <scope>NUCLEOTIDE SEQUENCE [LARGE SCALE GENOMIC DNA]</scope>
    <source>
        <strain evidence="7 8">OMZ 804</strain>
    </source>
</reference>
<dbReference type="GO" id="GO:1901359">
    <property type="term" value="F:tungstate binding"/>
    <property type="evidence" value="ECO:0007669"/>
    <property type="project" value="UniProtKB-ARBA"/>
</dbReference>
<dbReference type="EMBL" id="CP048020">
    <property type="protein sequence ID" value="QHX44126.1"/>
    <property type="molecule type" value="Genomic_DNA"/>
</dbReference>
<sequence>MKKTVVALLIGSIILAPLCAGGSKENAAPAKKTEIMISAAASLKNCIQDLSAMYTGKNPQVTITANFGASGALQQQIEQGAPADVFFSAGIKQMNALKEKGMMIDSSVKNILENKVVLITPKNAAALDFFEDLAKSSVKKIGVGEPKSVPVGQYTEQIFQNLGLTDKVASKLIFAKDVREVLSWVETGNVDAGVVYETDAEISKDVTICSTAPEGSHKKVIYPIGVVKASAHAAEAQKFVDFLFSDAAKEVFARYGFTVISK</sequence>
<feature type="binding site" evidence="6">
    <location>
        <position position="70"/>
    </location>
    <ligand>
        <name>molybdate</name>
        <dbReference type="ChEBI" id="CHEBI:36264"/>
    </ligand>
</feature>
<feature type="binding site" evidence="6">
    <location>
        <position position="196"/>
    </location>
    <ligand>
        <name>molybdate</name>
        <dbReference type="ChEBI" id="CHEBI:36264"/>
    </ligand>
</feature>
<comment type="subunit">
    <text evidence="5">The complex is composed of two ATP-binding proteins (ModC), two transmembrane proteins (ModB) and a solute-binding protein (ModA).</text>
</comment>
<dbReference type="GO" id="GO:0030973">
    <property type="term" value="F:molybdate ion binding"/>
    <property type="evidence" value="ECO:0007669"/>
    <property type="project" value="UniProtKB-ARBA"/>
</dbReference>
<evidence type="ECO:0000256" key="6">
    <source>
        <dbReference type="PIRSR" id="PIRSR004846-1"/>
    </source>
</evidence>
<dbReference type="PANTHER" id="PTHR30632">
    <property type="entry name" value="MOLYBDATE-BINDING PERIPLASMIC PROTEIN"/>
    <property type="match status" value="1"/>
</dbReference>
<dbReference type="SUPFAM" id="SSF53850">
    <property type="entry name" value="Periplasmic binding protein-like II"/>
    <property type="match status" value="1"/>
</dbReference>
<dbReference type="Pfam" id="PF13531">
    <property type="entry name" value="SBP_bac_11"/>
    <property type="match status" value="1"/>
</dbReference>
<evidence type="ECO:0000256" key="3">
    <source>
        <dbReference type="ARBA" id="ARBA00022723"/>
    </source>
</evidence>
<dbReference type="FunFam" id="3.40.190.10:FF:000035">
    <property type="entry name" value="Molybdate ABC transporter substrate-binding protein"/>
    <property type="match status" value="1"/>
</dbReference>
<evidence type="ECO:0000256" key="1">
    <source>
        <dbReference type="ARBA" id="ARBA00009175"/>
    </source>
</evidence>
<dbReference type="Gene3D" id="3.40.190.10">
    <property type="entry name" value="Periplasmic binding protein-like II"/>
    <property type="match status" value="2"/>
</dbReference>
<dbReference type="RefSeq" id="WP_162664412.1">
    <property type="nucleotide sequence ID" value="NZ_CP048020.1"/>
</dbReference>